<evidence type="ECO:0000256" key="4">
    <source>
        <dbReference type="ARBA" id="ARBA00023128"/>
    </source>
</evidence>
<dbReference type="PANTHER" id="PTHR28234">
    <property type="entry name" value="NUCLEAR CONTROL OF ATPASE PROTEIN 2"/>
    <property type="match status" value="1"/>
</dbReference>
<evidence type="ECO:0000256" key="3">
    <source>
        <dbReference type="ARBA" id="ARBA00022989"/>
    </source>
</evidence>
<dbReference type="VEuPathDB" id="FungiDB:Malapachy_2834"/>
<dbReference type="GeneID" id="28729196"/>
<dbReference type="Pfam" id="PF08637">
    <property type="entry name" value="NCA2"/>
    <property type="match status" value="1"/>
</dbReference>
<dbReference type="Proteomes" id="UP000037751">
    <property type="component" value="Unassembled WGS sequence"/>
</dbReference>
<evidence type="ECO:0000256" key="2">
    <source>
        <dbReference type="ARBA" id="ARBA00022692"/>
    </source>
</evidence>
<keyword evidence="5 6" id="KW-0472">Membrane</keyword>
<sequence>MPTALRASLTQALASLPAPTAQTLDANTLQRLRTCAALGAALARVRSAGAVDADLARVVYATYMYLVHTLAAATHAIHEADRYWTCMYRSRVRAGMLWLQTLPARIATSTSHVFRRPMPGFGVRTGIHTLQRESHAKHVRLRRAEDAMAKALGTLALAWYGRATDASLPQQIQALCEAGCTALAYKPGKAPQHSTPLQAVATLLDAVAYHEASVARVLQVCGTPSVLTRTWPLLVTYPLISWAATHYLYLHWTSVSAQATWAWDTVRGLLLDWVYEPTMRLLRTMRMGRAERSMLVRRDSLAADEQSLERMVLAMGRDTLRMNDQALAQLAAQTRDGNLTAVLEVYERALASPVRATLSGQLIRTILIQVQKAKVDLEVALSAIDWLLRSQELLIGVAGLAPALGLAYLLAWGVGRVTSWVWHRPASYRTSRRQRQVDAWEALRRVDQLCIEADDKASAELAYGRFLLHIRMLRTSFEALLPKLSRGDRALLQRLSHEADHDLMALERVEPLPTSTAHAWTQRQAVVARMWRSWHRLLAWDI</sequence>
<evidence type="ECO:0000256" key="5">
    <source>
        <dbReference type="ARBA" id="ARBA00023136"/>
    </source>
</evidence>
<dbReference type="PANTHER" id="PTHR28234:SF1">
    <property type="entry name" value="NUCLEAR CONTROL OF ATPASE PROTEIN 2"/>
    <property type="match status" value="1"/>
</dbReference>
<proteinExistence type="predicted"/>
<evidence type="ECO:0000313" key="8">
    <source>
        <dbReference type="Proteomes" id="UP000037751"/>
    </source>
</evidence>
<evidence type="ECO:0000313" key="7">
    <source>
        <dbReference type="EMBL" id="KOS12583.1"/>
    </source>
</evidence>
<dbReference type="OrthoDB" id="413313at2759"/>
<name>A0A0M9VMS2_9BASI</name>
<dbReference type="InterPro" id="IPR013946">
    <property type="entry name" value="NCA2-like"/>
</dbReference>
<keyword evidence="2 6" id="KW-0812">Transmembrane</keyword>
<keyword evidence="4" id="KW-0496">Mitochondrion</keyword>
<evidence type="ECO:0000256" key="1">
    <source>
        <dbReference type="ARBA" id="ARBA00004225"/>
    </source>
</evidence>
<keyword evidence="8" id="KW-1185">Reference proteome</keyword>
<reference evidence="7 8" key="1">
    <citation type="submission" date="2015-07" db="EMBL/GenBank/DDBJ databases">
        <title>Draft Genome Sequence of Malassezia furfur CBS1878 and Malassezia pachydermatis CBS1879.</title>
        <authorList>
            <person name="Triana S."/>
            <person name="Ohm R."/>
            <person name="Gonzalez A."/>
            <person name="DeCock H."/>
            <person name="Restrepo S."/>
            <person name="Celis A."/>
        </authorList>
    </citation>
    <scope>NUCLEOTIDE SEQUENCE [LARGE SCALE GENOMIC DNA]</scope>
    <source>
        <strain evidence="7 8">CBS 1879</strain>
    </source>
</reference>
<organism evidence="7 8">
    <name type="scientific">Malassezia pachydermatis</name>
    <dbReference type="NCBI Taxonomy" id="77020"/>
    <lineage>
        <taxon>Eukaryota</taxon>
        <taxon>Fungi</taxon>
        <taxon>Dikarya</taxon>
        <taxon>Basidiomycota</taxon>
        <taxon>Ustilaginomycotina</taxon>
        <taxon>Malasseziomycetes</taxon>
        <taxon>Malasseziales</taxon>
        <taxon>Malasseziaceae</taxon>
        <taxon>Malassezia</taxon>
    </lineage>
</organism>
<feature type="transmembrane region" description="Helical" evidence="6">
    <location>
        <begin position="393"/>
        <end position="414"/>
    </location>
</feature>
<dbReference type="AlphaFoldDB" id="A0A0M9VMS2"/>
<dbReference type="GO" id="GO:0005741">
    <property type="term" value="C:mitochondrial outer membrane"/>
    <property type="evidence" value="ECO:0007669"/>
    <property type="project" value="TreeGrafter"/>
</dbReference>
<evidence type="ECO:0000256" key="6">
    <source>
        <dbReference type="SAM" id="Phobius"/>
    </source>
</evidence>
<gene>
    <name evidence="7" type="ORF">Malapachy_2834</name>
</gene>
<dbReference type="RefSeq" id="XP_017990215.1">
    <property type="nucleotide sequence ID" value="XM_018137320.1"/>
</dbReference>
<dbReference type="STRING" id="77020.A0A0M9VMS2"/>
<comment type="subcellular location">
    <subcellularLocation>
        <location evidence="1">Mitochondrion membrane</location>
        <topology evidence="1">Multi-pass membrane protein</topology>
    </subcellularLocation>
</comment>
<dbReference type="EMBL" id="LGAV01000011">
    <property type="protein sequence ID" value="KOS12583.1"/>
    <property type="molecule type" value="Genomic_DNA"/>
</dbReference>
<evidence type="ECO:0008006" key="9">
    <source>
        <dbReference type="Google" id="ProtNLM"/>
    </source>
</evidence>
<protein>
    <recommendedName>
        <fullName evidence="9">NCA2-domain-containing protein</fullName>
    </recommendedName>
</protein>
<accession>A0A0M9VMS2</accession>
<comment type="caution">
    <text evidence="7">The sequence shown here is derived from an EMBL/GenBank/DDBJ whole genome shotgun (WGS) entry which is preliminary data.</text>
</comment>
<keyword evidence="3 6" id="KW-1133">Transmembrane helix</keyword>